<gene>
    <name evidence="1" type="ORF">LOTGIDRAFT_157984</name>
</gene>
<reference evidence="1 2" key="1">
    <citation type="journal article" date="2013" name="Nature">
        <title>Insights into bilaterian evolution from three spiralian genomes.</title>
        <authorList>
            <person name="Simakov O."/>
            <person name="Marletaz F."/>
            <person name="Cho S.J."/>
            <person name="Edsinger-Gonzales E."/>
            <person name="Havlak P."/>
            <person name="Hellsten U."/>
            <person name="Kuo D.H."/>
            <person name="Larsson T."/>
            <person name="Lv J."/>
            <person name="Arendt D."/>
            <person name="Savage R."/>
            <person name="Osoegawa K."/>
            <person name="de Jong P."/>
            <person name="Grimwood J."/>
            <person name="Chapman J.A."/>
            <person name="Shapiro H."/>
            <person name="Aerts A."/>
            <person name="Otillar R.P."/>
            <person name="Terry A.Y."/>
            <person name="Boore J.L."/>
            <person name="Grigoriev I.V."/>
            <person name="Lindberg D.R."/>
            <person name="Seaver E.C."/>
            <person name="Weisblat D.A."/>
            <person name="Putnam N.H."/>
            <person name="Rokhsar D.S."/>
        </authorList>
    </citation>
    <scope>NUCLEOTIDE SEQUENCE [LARGE SCALE GENOMIC DNA]</scope>
</reference>
<evidence type="ECO:0000313" key="1">
    <source>
        <dbReference type="EMBL" id="ESP00694.1"/>
    </source>
</evidence>
<sequence>MSKSKVSKHQILEELQIGMAVRNTVRNMAYNLENVITNLHGIVGDLHVLVTQIDSVADKIDRPIKNGFKKPENGLRYMLTPINGSSESVSSKGVVSNNIQHWQDLIETCENQEFSPDLDWSYLGLSEDSKAPSFQQPSKPQLQCSIFNDSACFPASTSLLEPCQITTSTDIDTDSICSLIVVPYDGSYEKAVDDVLENLDGEDDESDFSDTETSSDALTASYTSSTHSNESSVSSIEYQAVYNRHMNPWTCYSSVVNPLDPVDIGSCTLDSKDSFNVDDILNDNYLESKYFAHRLDENISNVVIFNQ</sequence>
<evidence type="ECO:0000313" key="2">
    <source>
        <dbReference type="Proteomes" id="UP000030746"/>
    </source>
</evidence>
<dbReference type="CTD" id="20237581"/>
<dbReference type="AlphaFoldDB" id="V4A9M5"/>
<accession>V4A9M5</accession>
<dbReference type="OrthoDB" id="6067610at2759"/>
<dbReference type="HOGENOM" id="CLU_907002_0_0_1"/>
<dbReference type="RefSeq" id="XP_009048813.1">
    <property type="nucleotide sequence ID" value="XM_009050565.1"/>
</dbReference>
<dbReference type="OMA" id="LENMACE"/>
<dbReference type="EMBL" id="KB200701">
    <property type="protein sequence ID" value="ESP00694.1"/>
    <property type="molecule type" value="Genomic_DNA"/>
</dbReference>
<protein>
    <submittedName>
        <fullName evidence="1">Uncharacterized protein</fullName>
    </submittedName>
</protein>
<dbReference type="Proteomes" id="UP000030746">
    <property type="component" value="Unassembled WGS sequence"/>
</dbReference>
<dbReference type="GeneID" id="20237581"/>
<proteinExistence type="predicted"/>
<keyword evidence="2" id="KW-1185">Reference proteome</keyword>
<dbReference type="KEGG" id="lgi:LOTGIDRAFT_157984"/>
<organism evidence="1 2">
    <name type="scientific">Lottia gigantea</name>
    <name type="common">Giant owl limpet</name>
    <dbReference type="NCBI Taxonomy" id="225164"/>
    <lineage>
        <taxon>Eukaryota</taxon>
        <taxon>Metazoa</taxon>
        <taxon>Spiralia</taxon>
        <taxon>Lophotrochozoa</taxon>
        <taxon>Mollusca</taxon>
        <taxon>Gastropoda</taxon>
        <taxon>Patellogastropoda</taxon>
        <taxon>Lottioidea</taxon>
        <taxon>Lottiidae</taxon>
        <taxon>Lottia</taxon>
    </lineage>
</organism>
<name>V4A9M5_LOTGI</name>